<dbReference type="OrthoDB" id="264603at2759"/>
<dbReference type="EMBL" id="MEKH01000014">
    <property type="protein sequence ID" value="ODN96998.1"/>
    <property type="molecule type" value="Genomic_DNA"/>
</dbReference>
<dbReference type="GO" id="GO:0005886">
    <property type="term" value="C:plasma membrane"/>
    <property type="evidence" value="ECO:0007669"/>
    <property type="project" value="TreeGrafter"/>
</dbReference>
<evidence type="ECO:0000313" key="9">
    <source>
        <dbReference type="Proteomes" id="UP000095149"/>
    </source>
</evidence>
<keyword evidence="5" id="KW-0472">Membrane</keyword>
<dbReference type="Pfam" id="PF00635">
    <property type="entry name" value="Motile_Sperm"/>
    <property type="match status" value="1"/>
</dbReference>
<dbReference type="InterPro" id="IPR008962">
    <property type="entry name" value="PapD-like_sf"/>
</dbReference>
<dbReference type="SUPFAM" id="SSF49354">
    <property type="entry name" value="PapD-like"/>
    <property type="match status" value="1"/>
</dbReference>
<evidence type="ECO:0000313" key="8">
    <source>
        <dbReference type="EMBL" id="ODN96998.1"/>
    </source>
</evidence>
<evidence type="ECO:0000256" key="4">
    <source>
        <dbReference type="ARBA" id="ARBA00022989"/>
    </source>
</evidence>
<dbReference type="InterPro" id="IPR000535">
    <property type="entry name" value="MSP_dom"/>
</dbReference>
<keyword evidence="4" id="KW-1133">Transmembrane helix</keyword>
<evidence type="ECO:0000259" key="7">
    <source>
        <dbReference type="PROSITE" id="PS50202"/>
    </source>
</evidence>
<dbReference type="GO" id="GO:0090158">
    <property type="term" value="P:endoplasmic reticulum membrane organization"/>
    <property type="evidence" value="ECO:0007669"/>
    <property type="project" value="TreeGrafter"/>
</dbReference>
<comment type="similarity">
    <text evidence="2">Belongs to the VAMP-associated protein (VAP) (TC 9.B.17) family.</text>
</comment>
<sequence>MSVELSPATQLGFPRPFTAITKRTLYIHNPHSYPVAFKVKTTAPKQYSVRPNSGRIEPGDSVDVNIMLQPMAEEPPAHAKCKDKFLVQSAFIHADDEVRSLSQMWTLLEQTNKAGIEEKKLKVVFLAPEGQADGQGIPEEMEDSRIEESVSPSVHSLAAVDLTRPSFRSFFRSSTSILSFLQTNSCSGKFNDPHDGLTRWTTKPEKEYDPALFPNKGLSVWEDPYNKPIYVPKAPVLHKPVTAIFSHAQTSPTPLDRSVGPSDPSRSFAAGPSAPAVNEPALPPLSAADIQPTNAALEKSLSATTSDSEKLAVALKEIERLKAEVAEKTGPQVTGLRKRGVQGGADTIVEKPVQAAAVAAQQGVPLEVVVGLVAGVFVLTYLFF</sequence>
<comment type="caution">
    <text evidence="8">The sequence shown here is derived from an EMBL/GenBank/DDBJ whole genome shotgun (WGS) entry which is preliminary data.</text>
</comment>
<dbReference type="GO" id="GO:0033149">
    <property type="term" value="F:FFAT motif binding"/>
    <property type="evidence" value="ECO:0007669"/>
    <property type="project" value="TreeGrafter"/>
</dbReference>
<dbReference type="InterPro" id="IPR013783">
    <property type="entry name" value="Ig-like_fold"/>
</dbReference>
<feature type="domain" description="MSP" evidence="7">
    <location>
        <begin position="2"/>
        <end position="126"/>
    </location>
</feature>
<comment type="subcellular location">
    <subcellularLocation>
        <location evidence="1">Membrane</location>
        <topology evidence="1">Single-pass type IV membrane protein</topology>
    </subcellularLocation>
</comment>
<accession>A0A1E3J810</accession>
<name>A0A1E3J810_9TREE</name>
<organism evidence="8 9">
    <name type="scientific">Cryptococcus amylolentus CBS 6273</name>
    <dbReference type="NCBI Taxonomy" id="1296118"/>
    <lineage>
        <taxon>Eukaryota</taxon>
        <taxon>Fungi</taxon>
        <taxon>Dikarya</taxon>
        <taxon>Basidiomycota</taxon>
        <taxon>Agaricomycotina</taxon>
        <taxon>Tremellomycetes</taxon>
        <taxon>Tremellales</taxon>
        <taxon>Cryptococcaceae</taxon>
        <taxon>Cryptococcus</taxon>
    </lineage>
</organism>
<dbReference type="GO" id="GO:0061817">
    <property type="term" value="P:endoplasmic reticulum-plasma membrane tethering"/>
    <property type="evidence" value="ECO:0007669"/>
    <property type="project" value="TreeGrafter"/>
</dbReference>
<gene>
    <name evidence="8" type="ORF">I350_07976</name>
</gene>
<dbReference type="PANTHER" id="PTHR10809">
    <property type="entry name" value="VESICLE-ASSOCIATED MEMBRANE PROTEIN-ASSOCIATED PROTEIN"/>
    <property type="match status" value="1"/>
</dbReference>
<dbReference type="PANTHER" id="PTHR10809:SF6">
    <property type="entry name" value="AT11025P-RELATED"/>
    <property type="match status" value="1"/>
</dbReference>
<dbReference type="PROSITE" id="PS50202">
    <property type="entry name" value="MSP"/>
    <property type="match status" value="1"/>
</dbReference>
<protein>
    <recommendedName>
        <fullName evidence="7">MSP domain-containing protein</fullName>
    </recommendedName>
</protein>
<dbReference type="InterPro" id="IPR016763">
    <property type="entry name" value="VAP"/>
</dbReference>
<proteinExistence type="inferred from homology"/>
<evidence type="ECO:0000256" key="3">
    <source>
        <dbReference type="ARBA" id="ARBA00022692"/>
    </source>
</evidence>
<evidence type="ECO:0000256" key="5">
    <source>
        <dbReference type="ARBA" id="ARBA00023136"/>
    </source>
</evidence>
<dbReference type="Gene3D" id="2.60.40.10">
    <property type="entry name" value="Immunoglobulins"/>
    <property type="match status" value="1"/>
</dbReference>
<reference evidence="8 9" key="1">
    <citation type="submission" date="2016-06" db="EMBL/GenBank/DDBJ databases">
        <title>Evolution of pathogenesis and genome organization in the Tremellales.</title>
        <authorList>
            <person name="Cuomo C."/>
            <person name="Litvintseva A."/>
            <person name="Heitman J."/>
            <person name="Chen Y."/>
            <person name="Sun S."/>
            <person name="Springer D."/>
            <person name="Dromer F."/>
            <person name="Young S."/>
            <person name="Zeng Q."/>
            <person name="Chapman S."/>
            <person name="Gujja S."/>
            <person name="Saif S."/>
            <person name="Birren B."/>
        </authorList>
    </citation>
    <scope>NUCLEOTIDE SEQUENCE [LARGE SCALE GENOMIC DNA]</scope>
    <source>
        <strain evidence="8 9">CBS 6273</strain>
    </source>
</reference>
<evidence type="ECO:0000256" key="1">
    <source>
        <dbReference type="ARBA" id="ARBA00004211"/>
    </source>
</evidence>
<dbReference type="GO" id="GO:0005789">
    <property type="term" value="C:endoplasmic reticulum membrane"/>
    <property type="evidence" value="ECO:0007669"/>
    <property type="project" value="InterPro"/>
</dbReference>
<keyword evidence="3" id="KW-0812">Transmembrane</keyword>
<dbReference type="AlphaFoldDB" id="A0A1E3J810"/>
<dbReference type="Proteomes" id="UP000095149">
    <property type="component" value="Unassembled WGS sequence"/>
</dbReference>
<feature type="region of interest" description="Disordered" evidence="6">
    <location>
        <begin position="248"/>
        <end position="287"/>
    </location>
</feature>
<evidence type="ECO:0000256" key="2">
    <source>
        <dbReference type="ARBA" id="ARBA00008932"/>
    </source>
</evidence>
<evidence type="ECO:0000256" key="6">
    <source>
        <dbReference type="SAM" id="MobiDB-lite"/>
    </source>
</evidence>